<sequence length="67" mass="7542">MACSAISSIGGKIGSYIRTSTKNLELDFLELEDCLNIKLSRTNLGFLDHTVLSEKEYEWALVFQQSL</sequence>
<evidence type="ECO:0000313" key="2">
    <source>
        <dbReference type="Proteomes" id="UP000240042"/>
    </source>
</evidence>
<gene>
    <name evidence="1" type="ORF">SAMN02745150_01429</name>
</gene>
<dbReference type="STRING" id="34097.SAMN02745150_01429"/>
<proteinExistence type="predicted"/>
<dbReference type="RefSeq" id="WP_092320094.1">
    <property type="nucleotide sequence ID" value="NZ_FOKY01000027.1"/>
</dbReference>
<reference evidence="2" key="1">
    <citation type="submission" date="2016-10" db="EMBL/GenBank/DDBJ databases">
        <authorList>
            <person name="Varghese N."/>
            <person name="Submissions S."/>
        </authorList>
    </citation>
    <scope>NUCLEOTIDE SEQUENCE [LARGE SCALE GENOMIC DNA]</scope>
    <source>
        <strain evidence="2">ATCC 43811</strain>
    </source>
</reference>
<accession>A0A1I1F7A6</accession>
<organism evidence="1 2">
    <name type="scientific">Brevinema andersonii</name>
    <dbReference type="NCBI Taxonomy" id="34097"/>
    <lineage>
        <taxon>Bacteria</taxon>
        <taxon>Pseudomonadati</taxon>
        <taxon>Spirochaetota</taxon>
        <taxon>Spirochaetia</taxon>
        <taxon>Brevinematales</taxon>
        <taxon>Brevinemataceae</taxon>
        <taxon>Brevinema</taxon>
    </lineage>
</organism>
<dbReference type="AlphaFoldDB" id="A0A1I1F7A6"/>
<dbReference type="EMBL" id="FOKY01000027">
    <property type="protein sequence ID" value="SFB95389.1"/>
    <property type="molecule type" value="Genomic_DNA"/>
</dbReference>
<dbReference type="Proteomes" id="UP000240042">
    <property type="component" value="Unassembled WGS sequence"/>
</dbReference>
<keyword evidence="2" id="KW-1185">Reference proteome</keyword>
<name>A0A1I1F7A6_BREAD</name>
<protein>
    <submittedName>
        <fullName evidence="1">Uncharacterized protein</fullName>
    </submittedName>
</protein>
<evidence type="ECO:0000313" key="1">
    <source>
        <dbReference type="EMBL" id="SFB95389.1"/>
    </source>
</evidence>